<protein>
    <recommendedName>
        <fullName evidence="4">DUF3857 domain-containing protein</fullName>
    </recommendedName>
</protein>
<dbReference type="AlphaFoldDB" id="A0A2D2DL92"/>
<dbReference type="KEGG" id="mass:CR152_15395"/>
<keyword evidence="3" id="KW-1185">Reference proteome</keyword>
<evidence type="ECO:0000313" key="3">
    <source>
        <dbReference type="Proteomes" id="UP000229897"/>
    </source>
</evidence>
<evidence type="ECO:0000256" key="1">
    <source>
        <dbReference type="SAM" id="SignalP"/>
    </source>
</evidence>
<dbReference type="EMBL" id="CP024608">
    <property type="protein sequence ID" value="ATQ75758.1"/>
    <property type="molecule type" value="Genomic_DNA"/>
</dbReference>
<evidence type="ECO:0000313" key="2">
    <source>
        <dbReference type="EMBL" id="ATQ75758.1"/>
    </source>
</evidence>
<feature type="signal peptide" evidence="1">
    <location>
        <begin position="1"/>
        <end position="23"/>
    </location>
</feature>
<reference evidence="2" key="1">
    <citation type="submission" date="2017-10" db="EMBL/GenBank/DDBJ databases">
        <title>Massilia psychrophilum sp. nov., a novel purple-pigmented bacterium isolated from Tianshan glacier, Xinjiang Municipality, China.</title>
        <authorList>
            <person name="Wang H."/>
        </authorList>
    </citation>
    <scope>NUCLEOTIDE SEQUENCE [LARGE SCALE GENOMIC DNA]</scope>
    <source>
        <strain evidence="2">B2</strain>
    </source>
</reference>
<gene>
    <name evidence="2" type="ORF">CR152_15395</name>
</gene>
<feature type="chain" id="PRO_5013601902" description="DUF3857 domain-containing protein" evidence="1">
    <location>
        <begin position="24"/>
        <end position="124"/>
    </location>
</feature>
<keyword evidence="1" id="KW-0732">Signal</keyword>
<name>A0A2D2DL92_9BURK</name>
<accession>A0A2D2DL92</accession>
<dbReference type="Proteomes" id="UP000229897">
    <property type="component" value="Chromosome"/>
</dbReference>
<evidence type="ECO:0008006" key="4">
    <source>
        <dbReference type="Google" id="ProtNLM"/>
    </source>
</evidence>
<proteinExistence type="predicted"/>
<dbReference type="OrthoDB" id="6057441at2"/>
<dbReference type="RefSeq" id="WP_099875787.1">
    <property type="nucleotide sequence ID" value="NZ_CP024608.1"/>
</dbReference>
<sequence>MRIPRLAPLALIVAAVLAPCSHAAVTKVDIGAALPRAALLKEGVHHYLRYLRSGESRIPADIITREIRFSTEDGQKRMQIRQRYDTAPSAASLKTVSSWFDAGSLRPRTHAAGEGKVRVKTLID</sequence>
<organism evidence="2 3">
    <name type="scientific">Massilia violaceinigra</name>
    <dbReference type="NCBI Taxonomy" id="2045208"/>
    <lineage>
        <taxon>Bacteria</taxon>
        <taxon>Pseudomonadati</taxon>
        <taxon>Pseudomonadota</taxon>
        <taxon>Betaproteobacteria</taxon>
        <taxon>Burkholderiales</taxon>
        <taxon>Oxalobacteraceae</taxon>
        <taxon>Telluria group</taxon>
        <taxon>Massilia</taxon>
    </lineage>
</organism>